<dbReference type="Gene3D" id="1.10.230.10">
    <property type="entry name" value="Cytochrome P450-Terp, domain 2"/>
    <property type="match status" value="1"/>
</dbReference>
<reference evidence="7" key="1">
    <citation type="journal article" date="2019" name="Int. J. Syst. Evol. Microbiol.">
        <title>The Global Catalogue of Microorganisms (GCM) 10K type strain sequencing project: providing services to taxonomists for standard genome sequencing and annotation.</title>
        <authorList>
            <consortium name="The Broad Institute Genomics Platform"/>
            <consortium name="The Broad Institute Genome Sequencing Center for Infectious Disease"/>
            <person name="Wu L."/>
            <person name="Ma J."/>
        </authorList>
    </citation>
    <scope>NUCLEOTIDE SEQUENCE [LARGE SCALE GENOMIC DNA]</scope>
    <source>
        <strain evidence="7">S1</strain>
    </source>
</reference>
<comment type="pathway">
    <text evidence="1">Carbohydrate metabolism; tricarboxylic acid cycle.</text>
</comment>
<dbReference type="InterPro" id="IPR024176">
    <property type="entry name" value="Citrate_synthase_bac-typ"/>
</dbReference>
<comment type="catalytic activity">
    <reaction evidence="4">
        <text>oxaloacetate + acetyl-CoA + H2O = citrate + CoA + H(+)</text>
        <dbReference type="Rhea" id="RHEA:16845"/>
        <dbReference type="ChEBI" id="CHEBI:15377"/>
        <dbReference type="ChEBI" id="CHEBI:15378"/>
        <dbReference type="ChEBI" id="CHEBI:16452"/>
        <dbReference type="ChEBI" id="CHEBI:16947"/>
        <dbReference type="ChEBI" id="CHEBI:57287"/>
        <dbReference type="ChEBI" id="CHEBI:57288"/>
        <dbReference type="EC" id="2.3.3.16"/>
    </reaction>
</comment>
<gene>
    <name evidence="6" type="ORF">ACFQ4Y_15660</name>
</gene>
<evidence type="ECO:0000256" key="4">
    <source>
        <dbReference type="ARBA" id="ARBA00049288"/>
    </source>
</evidence>
<comment type="caution">
    <text evidence="6">The sequence shown here is derived from an EMBL/GenBank/DDBJ whole genome shotgun (WGS) entry which is preliminary data.</text>
</comment>
<dbReference type="Gene3D" id="1.10.580.10">
    <property type="entry name" value="Citrate Synthase, domain 1"/>
    <property type="match status" value="1"/>
</dbReference>
<dbReference type="InterPro" id="IPR002020">
    <property type="entry name" value="Citrate_synthase"/>
</dbReference>
<sequence>MKVIPGLEGVAVTQTELSLVDGEKGQLIYRGYWAKKLAVSETFEAVVYLLWYGHLPGKAEERSFRELLASQRELSIPVLERLERLPREMDLMSVLRTMVSSLGIAEETPPTPAQAVSVLAKIPTLIAYRYHLLCGSPIPKIRRDLSHTAHYLYLLQGKEASLAQIRALEAYLILAVEHGMNASTFASRVVASTGSDLLSCLTAAIGALKGPLHGGAPSEVEGMLEAVESVEKAESWIRRRLEAGERLMGFGHRMYKTRDPRVEALRKVSEELSGEEPWFHLAVEVEEIALRLLEEYKPGRRLYTNVEFYAAAVLRAVGLSKELYTPTFTLSRTAGWCAHILEQVAHNRIIRPQSVYTGAMPRDEDVS</sequence>
<dbReference type="Pfam" id="PF00285">
    <property type="entry name" value="Citrate_synt"/>
    <property type="match status" value="1"/>
</dbReference>
<dbReference type="EMBL" id="JBHTNU010000021">
    <property type="protein sequence ID" value="MFD1428341.1"/>
    <property type="molecule type" value="Genomic_DNA"/>
</dbReference>
<evidence type="ECO:0000256" key="3">
    <source>
        <dbReference type="ARBA" id="ARBA00022679"/>
    </source>
</evidence>
<dbReference type="Proteomes" id="UP001597282">
    <property type="component" value="Unassembled WGS sequence"/>
</dbReference>
<accession>A0ABW4CFL0</accession>
<dbReference type="PIRSF" id="PIRSF001369">
    <property type="entry name" value="Citrate_synth"/>
    <property type="match status" value="1"/>
</dbReference>
<dbReference type="SUPFAM" id="SSF48256">
    <property type="entry name" value="Citrate synthase"/>
    <property type="match status" value="1"/>
</dbReference>
<evidence type="ECO:0000256" key="5">
    <source>
        <dbReference type="PIRNR" id="PIRNR001369"/>
    </source>
</evidence>
<keyword evidence="7" id="KW-1185">Reference proteome</keyword>
<keyword evidence="3 5" id="KW-0808">Transferase</keyword>
<name>A0ABW4CFL0_9BACL</name>
<evidence type="ECO:0000256" key="1">
    <source>
        <dbReference type="ARBA" id="ARBA00005163"/>
    </source>
</evidence>
<evidence type="ECO:0000313" key="7">
    <source>
        <dbReference type="Proteomes" id="UP001597282"/>
    </source>
</evidence>
<dbReference type="InterPro" id="IPR016143">
    <property type="entry name" value="Citrate_synth-like_sm_a-sub"/>
</dbReference>
<proteinExistence type="inferred from homology"/>
<comment type="similarity">
    <text evidence="2 5">Belongs to the citrate synthase family.</text>
</comment>
<dbReference type="PRINTS" id="PR00143">
    <property type="entry name" value="CITRTSNTHASE"/>
</dbReference>
<protein>
    <recommendedName>
        <fullName evidence="5">Citrate synthase</fullName>
    </recommendedName>
</protein>
<dbReference type="InterPro" id="IPR016142">
    <property type="entry name" value="Citrate_synth-like_lrg_a-sub"/>
</dbReference>
<dbReference type="PANTHER" id="PTHR11739">
    <property type="entry name" value="CITRATE SYNTHASE"/>
    <property type="match status" value="1"/>
</dbReference>
<dbReference type="InterPro" id="IPR036969">
    <property type="entry name" value="Citrate_synthase_sf"/>
</dbReference>
<dbReference type="RefSeq" id="WP_380167153.1">
    <property type="nucleotide sequence ID" value="NZ_JBHTNU010000021.1"/>
</dbReference>
<organism evidence="6 7">
    <name type="scientific">Kroppenstedtia sanguinis</name>
    <dbReference type="NCBI Taxonomy" id="1380684"/>
    <lineage>
        <taxon>Bacteria</taxon>
        <taxon>Bacillati</taxon>
        <taxon>Bacillota</taxon>
        <taxon>Bacilli</taxon>
        <taxon>Bacillales</taxon>
        <taxon>Thermoactinomycetaceae</taxon>
        <taxon>Kroppenstedtia</taxon>
    </lineage>
</organism>
<evidence type="ECO:0000256" key="2">
    <source>
        <dbReference type="ARBA" id="ARBA00010566"/>
    </source>
</evidence>
<dbReference type="CDD" id="cd06109">
    <property type="entry name" value="BsCS-I_like"/>
    <property type="match status" value="1"/>
</dbReference>
<evidence type="ECO:0000313" key="6">
    <source>
        <dbReference type="EMBL" id="MFD1428341.1"/>
    </source>
</evidence>
<dbReference type="PANTHER" id="PTHR11739:SF4">
    <property type="entry name" value="CITRATE SYNTHASE, PEROXISOMAL"/>
    <property type="match status" value="1"/>
</dbReference>